<dbReference type="Proteomes" id="UP000634136">
    <property type="component" value="Unassembled WGS sequence"/>
</dbReference>
<reference evidence="9" key="1">
    <citation type="submission" date="2020-09" db="EMBL/GenBank/DDBJ databases">
        <title>Genome-Enabled Discovery of Anthraquinone Biosynthesis in Senna tora.</title>
        <authorList>
            <person name="Kang S.-H."/>
            <person name="Pandey R.P."/>
            <person name="Lee C.-M."/>
            <person name="Sim J.-S."/>
            <person name="Jeong J.-T."/>
            <person name="Choi B.-S."/>
            <person name="Jung M."/>
            <person name="Ginzburg D."/>
            <person name="Zhao K."/>
            <person name="Won S.Y."/>
            <person name="Oh T.-J."/>
            <person name="Yu Y."/>
            <person name="Kim N.-H."/>
            <person name="Lee O.R."/>
            <person name="Lee T.-H."/>
            <person name="Bashyal P."/>
            <person name="Kim T.-S."/>
            <person name="Lee W.-H."/>
            <person name="Kawkins C."/>
            <person name="Kim C.-K."/>
            <person name="Kim J.S."/>
            <person name="Ahn B.O."/>
            <person name="Rhee S.Y."/>
            <person name="Sohng J.K."/>
        </authorList>
    </citation>
    <scope>NUCLEOTIDE SEQUENCE</scope>
    <source>
        <tissue evidence="9">Leaf</tissue>
    </source>
</reference>
<accession>A0A834WSQ8</accession>
<evidence type="ECO:0000313" key="10">
    <source>
        <dbReference type="Proteomes" id="UP000634136"/>
    </source>
</evidence>
<dbReference type="InterPro" id="IPR036396">
    <property type="entry name" value="Cyt_P450_sf"/>
</dbReference>
<dbReference type="Gene3D" id="1.10.630.10">
    <property type="entry name" value="Cytochrome P450"/>
    <property type="match status" value="1"/>
</dbReference>
<evidence type="ECO:0000256" key="6">
    <source>
        <dbReference type="ARBA" id="ARBA00023033"/>
    </source>
</evidence>
<dbReference type="GO" id="GO:0004497">
    <property type="term" value="F:monooxygenase activity"/>
    <property type="evidence" value="ECO:0007669"/>
    <property type="project" value="UniProtKB-KW"/>
</dbReference>
<comment type="caution">
    <text evidence="9">The sequence shown here is derived from an EMBL/GenBank/DDBJ whole genome shotgun (WGS) entry which is preliminary data.</text>
</comment>
<keyword evidence="5 7" id="KW-0408">Iron</keyword>
<sequence>MSFINMNNTTPPPPLLLLIGLLSLLLLRRLFFSRRTSKSPPIAGGGWPIIGHLPLLTGPTLPHKTLGALADKYGPSFTISLGSQRALIISNSETAKECFTTNDLALSSRPNLIPMQRLGYNGAMFGFAPYGPYWLELRKMATLHLLSSRRIHQLSHVRVSELRSCIKRLFKAWLPERSVIGPGPGPGPEWVLVDLGEWFWELAMNMVVRSVCGKRCFGGEVEEEEGRRFLECLKEWVHLMGVFMVGDAIPFLRWLDLGGYEKKMKKVSKEIDCVLDEWLEEHRRKRISGGEGDQDFIHLMLSSLEGSNLGGYDADTIIKATTLTLIVGGVDTTSVTLTWAMCRLLNNPRVLEEAQKELDTQVGKETSVKESDIQNLTYLQAIVKETLRLHPPASLSGPREFTEDCIINGCHVTKGTQLITNLWKIQTDPTIWSDPLEFKPERFLTTHKDVDIMRGKHFELIPFGSGRRICAGISFGLQAIHLSLATFLHCFEFSKKASDEAIDMGEVFGLTTNKATPLELLIKPRLSTEFYDGL</sequence>
<dbReference type="FunFam" id="1.10.630.10:FF:000026">
    <property type="entry name" value="Cytochrome P450 82C4"/>
    <property type="match status" value="1"/>
</dbReference>
<dbReference type="OrthoDB" id="2789670at2759"/>
<proteinExistence type="inferred from homology"/>
<organism evidence="9 10">
    <name type="scientific">Senna tora</name>
    <dbReference type="NCBI Taxonomy" id="362788"/>
    <lineage>
        <taxon>Eukaryota</taxon>
        <taxon>Viridiplantae</taxon>
        <taxon>Streptophyta</taxon>
        <taxon>Embryophyta</taxon>
        <taxon>Tracheophyta</taxon>
        <taxon>Spermatophyta</taxon>
        <taxon>Magnoliopsida</taxon>
        <taxon>eudicotyledons</taxon>
        <taxon>Gunneridae</taxon>
        <taxon>Pentapetalae</taxon>
        <taxon>rosids</taxon>
        <taxon>fabids</taxon>
        <taxon>Fabales</taxon>
        <taxon>Fabaceae</taxon>
        <taxon>Caesalpinioideae</taxon>
        <taxon>Cassia clade</taxon>
        <taxon>Senna</taxon>
    </lineage>
</organism>
<dbReference type="PRINTS" id="PR00385">
    <property type="entry name" value="P450"/>
</dbReference>
<protein>
    <submittedName>
        <fullName evidence="9">Cytochrome P450 82A3-like isoform X1</fullName>
    </submittedName>
</protein>
<evidence type="ECO:0000256" key="5">
    <source>
        <dbReference type="ARBA" id="ARBA00023004"/>
    </source>
</evidence>
<dbReference type="InterPro" id="IPR017972">
    <property type="entry name" value="Cyt_P450_CS"/>
</dbReference>
<gene>
    <name evidence="9" type="ORF">G2W53_013277</name>
</gene>
<dbReference type="PANTHER" id="PTHR47947:SF49">
    <property type="entry name" value="CYTOCHROME P450 FAMILY PROTEIN"/>
    <property type="match status" value="1"/>
</dbReference>
<dbReference type="PRINTS" id="PR00463">
    <property type="entry name" value="EP450I"/>
</dbReference>
<evidence type="ECO:0000256" key="7">
    <source>
        <dbReference type="PIRSR" id="PIRSR602401-1"/>
    </source>
</evidence>
<dbReference type="PANTHER" id="PTHR47947">
    <property type="entry name" value="CYTOCHROME P450 82C3-RELATED"/>
    <property type="match status" value="1"/>
</dbReference>
<dbReference type="InterPro" id="IPR002401">
    <property type="entry name" value="Cyt_P450_E_grp-I"/>
</dbReference>
<dbReference type="GO" id="GO:0020037">
    <property type="term" value="F:heme binding"/>
    <property type="evidence" value="ECO:0007669"/>
    <property type="project" value="InterPro"/>
</dbReference>
<evidence type="ECO:0000256" key="1">
    <source>
        <dbReference type="ARBA" id="ARBA00010617"/>
    </source>
</evidence>
<dbReference type="AlphaFoldDB" id="A0A834WSQ8"/>
<dbReference type="GO" id="GO:0016705">
    <property type="term" value="F:oxidoreductase activity, acting on paired donors, with incorporation or reduction of molecular oxygen"/>
    <property type="evidence" value="ECO:0007669"/>
    <property type="project" value="InterPro"/>
</dbReference>
<comment type="cofactor">
    <cofactor evidence="7">
        <name>heme</name>
        <dbReference type="ChEBI" id="CHEBI:30413"/>
    </cofactor>
</comment>
<keyword evidence="2 7" id="KW-0349">Heme</keyword>
<dbReference type="InterPro" id="IPR001128">
    <property type="entry name" value="Cyt_P450"/>
</dbReference>
<dbReference type="SUPFAM" id="SSF48264">
    <property type="entry name" value="Cytochrome P450"/>
    <property type="match status" value="1"/>
</dbReference>
<comment type="similarity">
    <text evidence="1 8">Belongs to the cytochrome P450 family.</text>
</comment>
<evidence type="ECO:0000256" key="8">
    <source>
        <dbReference type="RuleBase" id="RU000461"/>
    </source>
</evidence>
<evidence type="ECO:0000256" key="3">
    <source>
        <dbReference type="ARBA" id="ARBA00022723"/>
    </source>
</evidence>
<keyword evidence="6 8" id="KW-0503">Monooxygenase</keyword>
<name>A0A834WSQ8_9FABA</name>
<dbReference type="PROSITE" id="PS00086">
    <property type="entry name" value="CYTOCHROME_P450"/>
    <property type="match status" value="1"/>
</dbReference>
<keyword evidence="3 7" id="KW-0479">Metal-binding</keyword>
<evidence type="ECO:0000313" key="9">
    <source>
        <dbReference type="EMBL" id="KAF7830944.1"/>
    </source>
</evidence>
<dbReference type="EMBL" id="JAAIUW010000005">
    <property type="protein sequence ID" value="KAF7830944.1"/>
    <property type="molecule type" value="Genomic_DNA"/>
</dbReference>
<feature type="binding site" description="axial binding residue" evidence="7">
    <location>
        <position position="470"/>
    </location>
    <ligand>
        <name>heme</name>
        <dbReference type="ChEBI" id="CHEBI:30413"/>
    </ligand>
    <ligandPart>
        <name>Fe</name>
        <dbReference type="ChEBI" id="CHEBI:18248"/>
    </ligandPart>
</feature>
<keyword evidence="4 8" id="KW-0560">Oxidoreductase</keyword>
<dbReference type="InterPro" id="IPR050651">
    <property type="entry name" value="Plant_Cytochrome_P450_Monoox"/>
</dbReference>
<dbReference type="CDD" id="cd20654">
    <property type="entry name" value="CYP82"/>
    <property type="match status" value="1"/>
</dbReference>
<dbReference type="GO" id="GO:0005506">
    <property type="term" value="F:iron ion binding"/>
    <property type="evidence" value="ECO:0007669"/>
    <property type="project" value="InterPro"/>
</dbReference>
<evidence type="ECO:0000256" key="2">
    <source>
        <dbReference type="ARBA" id="ARBA00022617"/>
    </source>
</evidence>
<dbReference type="Pfam" id="PF00067">
    <property type="entry name" value="p450"/>
    <property type="match status" value="1"/>
</dbReference>
<keyword evidence="10" id="KW-1185">Reference proteome</keyword>
<evidence type="ECO:0000256" key="4">
    <source>
        <dbReference type="ARBA" id="ARBA00023002"/>
    </source>
</evidence>